<dbReference type="Pfam" id="PF01061">
    <property type="entry name" value="ABC2_membrane"/>
    <property type="match status" value="1"/>
</dbReference>
<dbReference type="InterPro" id="IPR050352">
    <property type="entry name" value="ABCG_transporters"/>
</dbReference>
<keyword evidence="7 9" id="KW-0472">Membrane</keyword>
<evidence type="ECO:0000256" key="8">
    <source>
        <dbReference type="SAM" id="MobiDB-lite"/>
    </source>
</evidence>
<keyword evidence="4" id="KW-0547">Nucleotide-binding</keyword>
<comment type="subcellular location">
    <subcellularLocation>
        <location evidence="1">Membrane</location>
        <topology evidence="1">Multi-pass membrane protein</topology>
    </subcellularLocation>
</comment>
<dbReference type="PROSITE" id="PS50893">
    <property type="entry name" value="ABC_TRANSPORTER_2"/>
    <property type="match status" value="1"/>
</dbReference>
<reference evidence="11" key="1">
    <citation type="submission" date="2021-01" db="EMBL/GenBank/DDBJ databases">
        <authorList>
            <person name="Corre E."/>
            <person name="Pelletier E."/>
            <person name="Niang G."/>
            <person name="Scheremetjew M."/>
            <person name="Finn R."/>
            <person name="Kale V."/>
            <person name="Holt S."/>
            <person name="Cochrane G."/>
            <person name="Meng A."/>
            <person name="Brown T."/>
            <person name="Cohen L."/>
        </authorList>
    </citation>
    <scope>NUCLEOTIDE SEQUENCE</scope>
    <source>
        <strain evidence="11">RCC2335</strain>
    </source>
</reference>
<feature type="transmembrane region" description="Helical" evidence="9">
    <location>
        <begin position="489"/>
        <end position="510"/>
    </location>
</feature>
<dbReference type="GO" id="GO:0005524">
    <property type="term" value="F:ATP binding"/>
    <property type="evidence" value="ECO:0007669"/>
    <property type="project" value="UniProtKB-KW"/>
</dbReference>
<feature type="compositionally biased region" description="Low complexity" evidence="8">
    <location>
        <begin position="12"/>
        <end position="21"/>
    </location>
</feature>
<keyword evidence="3 9" id="KW-0812">Transmembrane</keyword>
<dbReference type="SUPFAM" id="SSF52540">
    <property type="entry name" value="P-loop containing nucleoside triphosphate hydrolases"/>
    <property type="match status" value="1"/>
</dbReference>
<dbReference type="PROSITE" id="PS00211">
    <property type="entry name" value="ABC_TRANSPORTER_1"/>
    <property type="match status" value="1"/>
</dbReference>
<dbReference type="InterPro" id="IPR003439">
    <property type="entry name" value="ABC_transporter-like_ATP-bd"/>
</dbReference>
<dbReference type="InterPro" id="IPR003593">
    <property type="entry name" value="AAA+_ATPase"/>
</dbReference>
<dbReference type="PANTHER" id="PTHR48041">
    <property type="entry name" value="ABC TRANSPORTER G FAMILY MEMBER 28"/>
    <property type="match status" value="1"/>
</dbReference>
<proteinExistence type="predicted"/>
<protein>
    <recommendedName>
        <fullName evidence="10">ABC transporter domain-containing protein</fullName>
    </recommendedName>
</protein>
<accession>A0A7S2T9M6</accession>
<dbReference type="GO" id="GO:0016020">
    <property type="term" value="C:membrane"/>
    <property type="evidence" value="ECO:0007669"/>
    <property type="project" value="UniProtKB-SubCell"/>
</dbReference>
<evidence type="ECO:0000313" key="11">
    <source>
        <dbReference type="EMBL" id="CAD9722068.1"/>
    </source>
</evidence>
<feature type="transmembrane region" description="Helical" evidence="9">
    <location>
        <begin position="669"/>
        <end position="691"/>
    </location>
</feature>
<feature type="compositionally biased region" description="Basic and acidic residues" evidence="8">
    <location>
        <begin position="1"/>
        <end position="11"/>
    </location>
</feature>
<keyword evidence="5" id="KW-0067">ATP-binding</keyword>
<evidence type="ECO:0000256" key="9">
    <source>
        <dbReference type="SAM" id="Phobius"/>
    </source>
</evidence>
<dbReference type="PANTHER" id="PTHR48041:SF125">
    <property type="entry name" value="ABC TRANSPORTER G FAMILY"/>
    <property type="match status" value="1"/>
</dbReference>
<keyword evidence="6 9" id="KW-1133">Transmembrane helix</keyword>
<dbReference type="InterPro" id="IPR027417">
    <property type="entry name" value="P-loop_NTPase"/>
</dbReference>
<organism evidence="11">
    <name type="scientific">Chloropicon roscoffensis</name>
    <dbReference type="NCBI Taxonomy" id="1461544"/>
    <lineage>
        <taxon>Eukaryota</taxon>
        <taxon>Viridiplantae</taxon>
        <taxon>Chlorophyta</taxon>
        <taxon>Chloropicophyceae</taxon>
        <taxon>Chloropicales</taxon>
        <taxon>Chloropicaceae</taxon>
        <taxon>Chloropicon</taxon>
    </lineage>
</organism>
<evidence type="ECO:0000259" key="10">
    <source>
        <dbReference type="PROSITE" id="PS50893"/>
    </source>
</evidence>
<dbReference type="SMART" id="SM00382">
    <property type="entry name" value="AAA"/>
    <property type="match status" value="1"/>
</dbReference>
<feature type="region of interest" description="Disordered" evidence="8">
    <location>
        <begin position="1"/>
        <end position="21"/>
    </location>
</feature>
<dbReference type="Gene3D" id="3.40.50.300">
    <property type="entry name" value="P-loop containing nucleotide triphosphate hydrolases"/>
    <property type="match status" value="1"/>
</dbReference>
<name>A0A7S2T9M6_9CHLO</name>
<feature type="transmembrane region" description="Helical" evidence="9">
    <location>
        <begin position="449"/>
        <end position="469"/>
    </location>
</feature>
<feature type="transmembrane region" description="Helical" evidence="9">
    <location>
        <begin position="599"/>
        <end position="619"/>
    </location>
</feature>
<dbReference type="InterPro" id="IPR017871">
    <property type="entry name" value="ABC_transporter-like_CS"/>
</dbReference>
<keyword evidence="2" id="KW-0813">Transport</keyword>
<evidence type="ECO:0000256" key="3">
    <source>
        <dbReference type="ARBA" id="ARBA00022692"/>
    </source>
</evidence>
<evidence type="ECO:0000256" key="2">
    <source>
        <dbReference type="ARBA" id="ARBA00022448"/>
    </source>
</evidence>
<dbReference type="InterPro" id="IPR043926">
    <property type="entry name" value="ABCG_dom"/>
</dbReference>
<dbReference type="Pfam" id="PF00005">
    <property type="entry name" value="ABC_tran"/>
    <property type="match status" value="1"/>
</dbReference>
<evidence type="ECO:0000256" key="6">
    <source>
        <dbReference type="ARBA" id="ARBA00022989"/>
    </source>
</evidence>
<dbReference type="EMBL" id="HBHM01001710">
    <property type="protein sequence ID" value="CAD9722068.1"/>
    <property type="molecule type" value="Transcribed_RNA"/>
</dbReference>
<dbReference type="Pfam" id="PF19055">
    <property type="entry name" value="ABC2_membrane_7"/>
    <property type="match status" value="1"/>
</dbReference>
<evidence type="ECO:0000256" key="1">
    <source>
        <dbReference type="ARBA" id="ARBA00004141"/>
    </source>
</evidence>
<dbReference type="InterPro" id="IPR013525">
    <property type="entry name" value="ABC2_TM"/>
</dbReference>
<sequence length="698" mass="76094">MHRGAQDDRDTANNSNTNTNAMAETQSDAGHELHPMAEGDSQTVVVDLERQASAFRAESEAGNSQRNEISRTKTPMHLTFNDVCTYVPAELQVPGIVNTVKKLAKACAKGDAGKVPERQILHSITGVVNPGEVVAIIGPSGSGKTTFISLLAGRNHLRTTGEILYNDQHKPTDKAFKRQLGYVSQEDVLFEGLTVFETLYYTAVLRLPRAMTNEDKRERVSIILEVLGIAHVKDSIVGGIRVGRRGISGGEKKRVAIGQELLYNPSVILLDEPTSGLDSTTALNLIHTLHDLAQVGNRTIVTTIHQPSSRIYQMLDKLLLMGQGHLLFYGNASAATDYFATIGYTMPYGMNPADYFLDVASGWSGEAKDCDKLTVGDPQLKALLGAIAAKPFERFKTAALESQSILKEVDLQTSRVGEEEEAEPEGASYLTQIGVICVRSMKDRRFESFSADSLGVALFVAILCGIMWWQQGRGENIATLVGASNVAALLFFLSMFLSVNLMFSSIFTFPTEKTMLLKEREAKVYPVSAFFFGRTLAGIPIDLAIPFSVTTIIYLMAGLKPTVGAYLLTLITLVISCFTAGSLGLLIGAAVLDLKRAQSVSICIMLTLMLPSGFFIQNIPVWLSWISYLSYITYTFDALKFIQLKGRVPECPPGNEACSLLSGSQFDTLGPQIGILLLMLVVFRAGVYVSLRWAAKPK</sequence>
<evidence type="ECO:0000256" key="4">
    <source>
        <dbReference type="ARBA" id="ARBA00022741"/>
    </source>
</evidence>
<dbReference type="GO" id="GO:0140359">
    <property type="term" value="F:ABC-type transporter activity"/>
    <property type="evidence" value="ECO:0007669"/>
    <property type="project" value="InterPro"/>
</dbReference>
<dbReference type="AlphaFoldDB" id="A0A7S2T9M6"/>
<evidence type="ECO:0000256" key="5">
    <source>
        <dbReference type="ARBA" id="ARBA00022840"/>
    </source>
</evidence>
<feature type="transmembrane region" description="Helical" evidence="9">
    <location>
        <begin position="531"/>
        <end position="557"/>
    </location>
</feature>
<evidence type="ECO:0000256" key="7">
    <source>
        <dbReference type="ARBA" id="ARBA00023136"/>
    </source>
</evidence>
<feature type="domain" description="ABC transporter" evidence="10">
    <location>
        <begin position="91"/>
        <end position="348"/>
    </location>
</feature>
<feature type="transmembrane region" description="Helical" evidence="9">
    <location>
        <begin position="563"/>
        <end position="592"/>
    </location>
</feature>
<dbReference type="GO" id="GO:0016887">
    <property type="term" value="F:ATP hydrolysis activity"/>
    <property type="evidence" value="ECO:0007669"/>
    <property type="project" value="InterPro"/>
</dbReference>
<gene>
    <name evidence="11" type="ORF">CROS1312_LOCUS1336</name>
</gene>